<feature type="transmembrane region" description="Helical" evidence="6">
    <location>
        <begin position="12"/>
        <end position="36"/>
    </location>
</feature>
<feature type="transmembrane region" description="Helical" evidence="6">
    <location>
        <begin position="75"/>
        <end position="93"/>
    </location>
</feature>
<dbReference type="KEGG" id="dov:DSCO28_39000"/>
<dbReference type="PANTHER" id="PTHR38459:SF1">
    <property type="entry name" value="PROPHAGE BACTOPRENOL-LINKED GLUCOSE TRANSLOCASE HOMOLOG"/>
    <property type="match status" value="1"/>
</dbReference>
<name>A0A5K7ZT17_9BACT</name>
<dbReference type="Pfam" id="PF04138">
    <property type="entry name" value="GtrA_DPMS_TM"/>
    <property type="match status" value="1"/>
</dbReference>
<feature type="transmembrane region" description="Helical" evidence="6">
    <location>
        <begin position="42"/>
        <end position="63"/>
    </location>
</feature>
<evidence type="ECO:0000313" key="9">
    <source>
        <dbReference type="Proteomes" id="UP000425960"/>
    </source>
</evidence>
<evidence type="ECO:0000256" key="2">
    <source>
        <dbReference type="ARBA" id="ARBA00009399"/>
    </source>
</evidence>
<sequence length="128" mass="14041">MLRLDMESVTQVVKYLGASIAGTLVHYALLVILVRWYALQPLWASTCGAIAGALVIYLANYFITFHSTRRHISASSRFIAVAAISTGVNGLILNTTLTQMNWSLAPAQVFATGIQFSVGFTINRVWTF</sequence>
<dbReference type="InterPro" id="IPR007267">
    <property type="entry name" value="GtrA_DPMS_TM"/>
</dbReference>
<dbReference type="GO" id="GO:0000271">
    <property type="term" value="P:polysaccharide biosynthetic process"/>
    <property type="evidence" value="ECO:0007669"/>
    <property type="project" value="InterPro"/>
</dbReference>
<comment type="subcellular location">
    <subcellularLocation>
        <location evidence="1">Membrane</location>
        <topology evidence="1">Multi-pass membrane protein</topology>
    </subcellularLocation>
</comment>
<feature type="transmembrane region" description="Helical" evidence="6">
    <location>
        <begin position="105"/>
        <end position="126"/>
    </location>
</feature>
<dbReference type="GO" id="GO:0005886">
    <property type="term" value="C:plasma membrane"/>
    <property type="evidence" value="ECO:0007669"/>
    <property type="project" value="TreeGrafter"/>
</dbReference>
<evidence type="ECO:0000256" key="4">
    <source>
        <dbReference type="ARBA" id="ARBA00022989"/>
    </source>
</evidence>
<keyword evidence="5 6" id="KW-0472">Membrane</keyword>
<feature type="domain" description="GtrA/DPMS transmembrane" evidence="7">
    <location>
        <begin position="14"/>
        <end position="128"/>
    </location>
</feature>
<proteinExistence type="inferred from homology"/>
<evidence type="ECO:0000256" key="6">
    <source>
        <dbReference type="SAM" id="Phobius"/>
    </source>
</evidence>
<dbReference type="RefSeq" id="WP_155323581.1">
    <property type="nucleotide sequence ID" value="NZ_AP021876.1"/>
</dbReference>
<dbReference type="AlphaFoldDB" id="A0A5K7ZT17"/>
<keyword evidence="4 6" id="KW-1133">Transmembrane helix</keyword>
<evidence type="ECO:0000256" key="1">
    <source>
        <dbReference type="ARBA" id="ARBA00004141"/>
    </source>
</evidence>
<evidence type="ECO:0000256" key="3">
    <source>
        <dbReference type="ARBA" id="ARBA00022692"/>
    </source>
</evidence>
<gene>
    <name evidence="8" type="ORF">DSCO28_39000</name>
</gene>
<reference evidence="8 9" key="1">
    <citation type="submission" date="2019-11" db="EMBL/GenBank/DDBJ databases">
        <title>Comparative genomics of hydrocarbon-degrading Desulfosarcina strains.</title>
        <authorList>
            <person name="Watanabe M."/>
            <person name="Kojima H."/>
            <person name="Fukui M."/>
        </authorList>
    </citation>
    <scope>NUCLEOTIDE SEQUENCE [LARGE SCALE GENOMIC DNA]</scope>
    <source>
        <strain evidence="8 9">28bB2T</strain>
    </source>
</reference>
<evidence type="ECO:0000313" key="8">
    <source>
        <dbReference type="EMBL" id="BBO83334.1"/>
    </source>
</evidence>
<dbReference type="Proteomes" id="UP000425960">
    <property type="component" value="Chromosome"/>
</dbReference>
<evidence type="ECO:0000256" key="5">
    <source>
        <dbReference type="ARBA" id="ARBA00023136"/>
    </source>
</evidence>
<dbReference type="PANTHER" id="PTHR38459">
    <property type="entry name" value="PROPHAGE BACTOPRENOL-LINKED GLUCOSE TRANSLOCASE HOMOLOG"/>
    <property type="match status" value="1"/>
</dbReference>
<comment type="similarity">
    <text evidence="2">Belongs to the GtrA family.</text>
</comment>
<evidence type="ECO:0000259" key="7">
    <source>
        <dbReference type="Pfam" id="PF04138"/>
    </source>
</evidence>
<dbReference type="InterPro" id="IPR051401">
    <property type="entry name" value="GtrA_CellWall_Glycosyl"/>
</dbReference>
<organism evidence="8 9">
    <name type="scientific">Desulfosarcina ovata subsp. sediminis</name>
    <dbReference type="NCBI Taxonomy" id="885957"/>
    <lineage>
        <taxon>Bacteria</taxon>
        <taxon>Pseudomonadati</taxon>
        <taxon>Thermodesulfobacteriota</taxon>
        <taxon>Desulfobacteria</taxon>
        <taxon>Desulfobacterales</taxon>
        <taxon>Desulfosarcinaceae</taxon>
        <taxon>Desulfosarcina</taxon>
    </lineage>
</organism>
<dbReference type="EMBL" id="AP021876">
    <property type="protein sequence ID" value="BBO83334.1"/>
    <property type="molecule type" value="Genomic_DNA"/>
</dbReference>
<keyword evidence="3 6" id="KW-0812">Transmembrane</keyword>
<accession>A0A5K7ZT17</accession>
<protein>
    <recommendedName>
        <fullName evidence="7">GtrA/DPMS transmembrane domain-containing protein</fullName>
    </recommendedName>
</protein>